<dbReference type="RefSeq" id="WP_058848248.1">
    <property type="nucleotide sequence ID" value="NZ_LOCL01000033.1"/>
</dbReference>
<dbReference type="EMBL" id="LOCL01000033">
    <property type="protein sequence ID" value="KUF17812.1"/>
    <property type="molecule type" value="Genomic_DNA"/>
</dbReference>
<feature type="domain" description="DUF4328" evidence="3">
    <location>
        <begin position="73"/>
        <end position="235"/>
    </location>
</feature>
<feature type="transmembrane region" description="Helical" evidence="2">
    <location>
        <begin position="177"/>
        <end position="197"/>
    </location>
</feature>
<evidence type="ECO:0000259" key="3">
    <source>
        <dbReference type="Pfam" id="PF14219"/>
    </source>
</evidence>
<keyword evidence="2" id="KW-1133">Transmembrane helix</keyword>
<dbReference type="Proteomes" id="UP000054804">
    <property type="component" value="Unassembled WGS sequence"/>
</dbReference>
<feature type="compositionally biased region" description="Pro residues" evidence="1">
    <location>
        <begin position="1"/>
        <end position="19"/>
    </location>
</feature>
<gene>
    <name evidence="4" type="ORF">AT728_10565</name>
</gene>
<name>A0A0W7X4S4_9ACTN</name>
<sequence>MSYTPPAMPVAPPPPPGGPARPGAWLKSPVGLARATMVLLGVGMAVDVFSLWAGVGVLDVVSDLIDHGWSADAEDRADRADTLYGTSGVLQALVLLVTATVFICWFHRVRVNAEVFAPDAHTKGRGWAVGGWFVPVVNLWFPRRIAVDTWNASSPGFFVSPPGDFAPEQPRRTLLNAWWTLWLCTGILGQIASRQYANAEEPEAIERAVVSLLASDVLNIAAAVVAILFVRRLTAMQDAKARYGPGGVPA</sequence>
<feature type="transmembrane region" description="Helical" evidence="2">
    <location>
        <begin position="209"/>
        <end position="230"/>
    </location>
</feature>
<evidence type="ECO:0000313" key="5">
    <source>
        <dbReference type="Proteomes" id="UP000054804"/>
    </source>
</evidence>
<dbReference type="Pfam" id="PF14219">
    <property type="entry name" value="DUF4328"/>
    <property type="match status" value="1"/>
</dbReference>
<dbReference type="AlphaFoldDB" id="A0A0W7X4S4"/>
<keyword evidence="5" id="KW-1185">Reference proteome</keyword>
<dbReference type="OrthoDB" id="4174975at2"/>
<protein>
    <recommendedName>
        <fullName evidence="3">DUF4328 domain-containing protein</fullName>
    </recommendedName>
</protein>
<evidence type="ECO:0000256" key="2">
    <source>
        <dbReference type="SAM" id="Phobius"/>
    </source>
</evidence>
<reference evidence="4 5" key="1">
    <citation type="submission" date="2015-12" db="EMBL/GenBank/DDBJ databases">
        <title>Draft genome sequence of Streptomyces silvensis ATCC 53525, a producer of novel hormone antagonists.</title>
        <authorList>
            <person name="Johnston C.W."/>
            <person name="Li Y."/>
            <person name="Magarvey N.A."/>
        </authorList>
    </citation>
    <scope>NUCLEOTIDE SEQUENCE [LARGE SCALE GENOMIC DNA]</scope>
    <source>
        <strain evidence="4 5">ATCC 53525</strain>
    </source>
</reference>
<organism evidence="4 5">
    <name type="scientific">Streptomyces silvensis</name>
    <dbReference type="NCBI Taxonomy" id="1765722"/>
    <lineage>
        <taxon>Bacteria</taxon>
        <taxon>Bacillati</taxon>
        <taxon>Actinomycetota</taxon>
        <taxon>Actinomycetes</taxon>
        <taxon>Kitasatosporales</taxon>
        <taxon>Streptomycetaceae</taxon>
        <taxon>Streptomyces</taxon>
    </lineage>
</organism>
<feature type="transmembrane region" description="Helical" evidence="2">
    <location>
        <begin position="82"/>
        <end position="106"/>
    </location>
</feature>
<accession>A0A0W7X4S4</accession>
<comment type="caution">
    <text evidence="4">The sequence shown here is derived from an EMBL/GenBank/DDBJ whole genome shotgun (WGS) entry which is preliminary data.</text>
</comment>
<proteinExistence type="predicted"/>
<feature type="transmembrane region" description="Helical" evidence="2">
    <location>
        <begin position="37"/>
        <end position="62"/>
    </location>
</feature>
<evidence type="ECO:0000256" key="1">
    <source>
        <dbReference type="SAM" id="MobiDB-lite"/>
    </source>
</evidence>
<dbReference type="STRING" id="1765722.AT728_10565"/>
<keyword evidence="2" id="KW-0812">Transmembrane</keyword>
<dbReference type="InterPro" id="IPR025565">
    <property type="entry name" value="DUF4328"/>
</dbReference>
<feature type="region of interest" description="Disordered" evidence="1">
    <location>
        <begin position="1"/>
        <end position="22"/>
    </location>
</feature>
<evidence type="ECO:0000313" key="4">
    <source>
        <dbReference type="EMBL" id="KUF17812.1"/>
    </source>
</evidence>
<keyword evidence="2" id="KW-0472">Membrane</keyword>